<dbReference type="PANTHER" id="PTHR45640">
    <property type="entry name" value="HEAT SHOCK PROTEIN HSP-12.2-RELATED"/>
    <property type="match status" value="1"/>
</dbReference>
<evidence type="ECO:0000256" key="4">
    <source>
        <dbReference type="ARBA" id="ARBA00022833"/>
    </source>
</evidence>
<feature type="compositionally biased region" description="Polar residues" evidence="8">
    <location>
        <begin position="1"/>
        <end position="19"/>
    </location>
</feature>
<accession>A0ABS2XQ52</accession>
<gene>
    <name evidence="10" type="primary">Cryab</name>
    <name evidence="10" type="ORF">GTO93_0017529</name>
</gene>
<keyword evidence="2" id="KW-0273">Eye lens protein</keyword>
<proteinExistence type="inferred from homology"/>
<comment type="caution">
    <text evidence="10">The sequence shown here is derived from an EMBL/GenBank/DDBJ whole genome shotgun (WGS) entry which is preliminary data.</text>
</comment>
<name>A0ABS2XQ52_POLSP</name>
<evidence type="ECO:0000256" key="8">
    <source>
        <dbReference type="SAM" id="MobiDB-lite"/>
    </source>
</evidence>
<evidence type="ECO:0000256" key="1">
    <source>
        <dbReference type="ARBA" id="ARBA00018516"/>
    </source>
</evidence>
<dbReference type="InterPro" id="IPR002068">
    <property type="entry name" value="A-crystallin/Hsp20_dom"/>
</dbReference>
<evidence type="ECO:0000256" key="6">
    <source>
        <dbReference type="PROSITE-ProRule" id="PRU00285"/>
    </source>
</evidence>
<feature type="region of interest" description="Disordered" evidence="8">
    <location>
        <begin position="1"/>
        <end position="52"/>
    </location>
</feature>
<dbReference type="Proteomes" id="UP001166093">
    <property type="component" value="Unassembled WGS sequence"/>
</dbReference>
<dbReference type="PROSITE" id="PS01031">
    <property type="entry name" value="SHSP"/>
    <property type="match status" value="1"/>
</dbReference>
<keyword evidence="3" id="KW-0479">Metal-binding</keyword>
<sequence length="220" mass="24379">MTAPLKTTLTPSPNPNQGCLLSETHSHATGIPSAAKSTGQSSENSVLTNPDREKKNFPVIKEICYCEEAEAPEQNWKWMNQGCPIPVLEGNSTPALTVAVIRMLFPSSSSYEQFKSMKVDKDRFMVNVDVKHFSPEELGVKVNGDFIEIRGKHEDRQDEHGFISREFHRKYKIPAGVDSAAITSSLSSDGVLTISAPRKQADAPERTIPITITHEDKQKK</sequence>
<keyword evidence="11" id="KW-1185">Reference proteome</keyword>
<dbReference type="PRINTS" id="PR00299">
    <property type="entry name" value="ACRYSTALLIN"/>
</dbReference>
<feature type="compositionally biased region" description="Polar residues" evidence="8">
    <location>
        <begin position="35"/>
        <end position="48"/>
    </location>
</feature>
<dbReference type="PANTHER" id="PTHR45640:SF5">
    <property type="entry name" value="ALPHA-CRYSTALLIN B CHAIN"/>
    <property type="match status" value="1"/>
</dbReference>
<comment type="similarity">
    <text evidence="6 7">Belongs to the small heat shock protein (HSP20) family.</text>
</comment>
<evidence type="ECO:0000313" key="10">
    <source>
        <dbReference type="EMBL" id="MBN3276082.1"/>
    </source>
</evidence>
<organism evidence="10 11">
    <name type="scientific">Polyodon spathula</name>
    <name type="common">North American paddlefish</name>
    <name type="synonym">Squalus spathula</name>
    <dbReference type="NCBI Taxonomy" id="7913"/>
    <lineage>
        <taxon>Eukaryota</taxon>
        <taxon>Metazoa</taxon>
        <taxon>Chordata</taxon>
        <taxon>Craniata</taxon>
        <taxon>Vertebrata</taxon>
        <taxon>Euteleostomi</taxon>
        <taxon>Actinopterygii</taxon>
        <taxon>Chondrostei</taxon>
        <taxon>Acipenseriformes</taxon>
        <taxon>Polyodontidae</taxon>
        <taxon>Polyodon</taxon>
    </lineage>
</organism>
<dbReference type="EMBL" id="JAAWVQ010056664">
    <property type="protein sequence ID" value="MBN3276082.1"/>
    <property type="molecule type" value="Genomic_DNA"/>
</dbReference>
<dbReference type="InterPro" id="IPR001436">
    <property type="entry name" value="Alpha-crystallin/sHSP_animal"/>
</dbReference>
<evidence type="ECO:0000256" key="2">
    <source>
        <dbReference type="ARBA" id="ARBA00022613"/>
    </source>
</evidence>
<feature type="region of interest" description="Disordered" evidence="8">
    <location>
        <begin position="197"/>
        <end position="220"/>
    </location>
</feature>
<reference evidence="10" key="1">
    <citation type="journal article" date="2021" name="Cell">
        <title>Tracing the genetic footprints of vertebrate landing in non-teleost ray-finned fishes.</title>
        <authorList>
            <person name="Bi X."/>
            <person name="Wang K."/>
            <person name="Yang L."/>
            <person name="Pan H."/>
            <person name="Jiang H."/>
            <person name="Wei Q."/>
            <person name="Fang M."/>
            <person name="Yu H."/>
            <person name="Zhu C."/>
            <person name="Cai Y."/>
            <person name="He Y."/>
            <person name="Gan X."/>
            <person name="Zeng H."/>
            <person name="Yu D."/>
            <person name="Zhu Y."/>
            <person name="Jiang H."/>
            <person name="Qiu Q."/>
            <person name="Yang H."/>
            <person name="Zhang Y.E."/>
            <person name="Wang W."/>
            <person name="Zhu M."/>
            <person name="He S."/>
            <person name="Zhang G."/>
        </authorList>
    </citation>
    <scope>NUCLEOTIDE SEQUENCE</scope>
    <source>
        <strain evidence="10">Pddl_001</strain>
    </source>
</reference>
<protein>
    <recommendedName>
        <fullName evidence="1">Alpha-crystallin B chain</fullName>
    </recommendedName>
    <alternativeName>
        <fullName evidence="5">Alpha(B)-crystallin</fullName>
    </alternativeName>
</protein>
<dbReference type="SUPFAM" id="SSF49764">
    <property type="entry name" value="HSP20-like chaperones"/>
    <property type="match status" value="1"/>
</dbReference>
<dbReference type="CDD" id="cd06478">
    <property type="entry name" value="ACD_HspB4-5-6"/>
    <property type="match status" value="1"/>
</dbReference>
<keyword evidence="4" id="KW-0862">Zinc</keyword>
<feature type="non-terminal residue" evidence="10">
    <location>
        <position position="1"/>
    </location>
</feature>
<dbReference type="Pfam" id="PF00011">
    <property type="entry name" value="HSP20"/>
    <property type="match status" value="1"/>
</dbReference>
<dbReference type="Gene3D" id="2.60.40.790">
    <property type="match status" value="1"/>
</dbReference>
<evidence type="ECO:0000256" key="3">
    <source>
        <dbReference type="ARBA" id="ARBA00022723"/>
    </source>
</evidence>
<evidence type="ECO:0000256" key="5">
    <source>
        <dbReference type="ARBA" id="ARBA00030175"/>
    </source>
</evidence>
<evidence type="ECO:0000313" key="11">
    <source>
        <dbReference type="Proteomes" id="UP001166093"/>
    </source>
</evidence>
<feature type="domain" description="SHSP" evidence="9">
    <location>
        <begin position="105"/>
        <end position="213"/>
    </location>
</feature>
<evidence type="ECO:0000256" key="7">
    <source>
        <dbReference type="RuleBase" id="RU003616"/>
    </source>
</evidence>
<dbReference type="InterPro" id="IPR008978">
    <property type="entry name" value="HSP20-like_chaperone"/>
</dbReference>
<evidence type="ECO:0000259" key="9">
    <source>
        <dbReference type="PROSITE" id="PS01031"/>
    </source>
</evidence>
<feature type="non-terminal residue" evidence="10">
    <location>
        <position position="220"/>
    </location>
</feature>